<name>A0AA97FD07_9EURY</name>
<keyword evidence="2" id="KW-1185">Reference proteome</keyword>
<dbReference type="AlphaFoldDB" id="A0AA97FD07"/>
<dbReference type="EMBL" id="CP043875">
    <property type="protein sequence ID" value="WOF15788.1"/>
    <property type="molecule type" value="Genomic_DNA"/>
</dbReference>
<dbReference type="RefSeq" id="WP_317137361.1">
    <property type="nucleotide sequence ID" value="NZ_CP043875.1"/>
</dbReference>
<dbReference type="Proteomes" id="UP001301797">
    <property type="component" value="Chromosome"/>
</dbReference>
<protein>
    <submittedName>
        <fullName evidence="1">Uncharacterized protein</fullName>
    </submittedName>
</protein>
<organism evidence="1 2">
    <name type="scientific">Methanochimaera problematica</name>
    <dbReference type="NCBI Taxonomy" id="2609417"/>
    <lineage>
        <taxon>Archaea</taxon>
        <taxon>Methanobacteriati</taxon>
        <taxon>Methanobacteriota</taxon>
        <taxon>Stenosarchaea group</taxon>
        <taxon>Methanomicrobia</taxon>
        <taxon>Methanomicrobiales</taxon>
        <taxon>Methanomicrobiaceae</taxon>
        <taxon>Methanochimaera</taxon>
    </lineage>
</organism>
<sequence length="204" mass="22775">MQIAALFREVIENSEYLGEYSYSDLLSHTSNEKINGLGTSEINSKSIILVFVNGEPEGAAQIDEHGMLYGDKAIYILDKSSDFRLFKTGKELADSISSRCRIFDKSHLKTDNFSSELHDLVSFSTRPAKLKLIINKDSQPAGGLKVIMAKDLRPVKHDTTSSDGAVWFVLQGGEYTIIVIEKDRTEHRFSIKLEGKDSVSKINI</sequence>
<reference evidence="1 2" key="1">
    <citation type="submission" date="2019-09" db="EMBL/GenBank/DDBJ databases">
        <title>The complete genome of Methanoplanus sp. FWC-SCC4.</title>
        <authorList>
            <person name="Chen S.-C."/>
            <person name="Zhou Y.-Z."/>
            <person name="Lai M.-C."/>
        </authorList>
    </citation>
    <scope>NUCLEOTIDE SEQUENCE [LARGE SCALE GENOMIC DNA]</scope>
    <source>
        <strain evidence="1 2">FWC-SCC4</strain>
    </source>
</reference>
<evidence type="ECO:0000313" key="1">
    <source>
        <dbReference type="EMBL" id="WOF15788.1"/>
    </source>
</evidence>
<proteinExistence type="predicted"/>
<gene>
    <name evidence="1" type="ORF">F1737_03300</name>
</gene>
<dbReference type="GeneID" id="85229163"/>
<dbReference type="KEGG" id="mefw:F1737_03300"/>
<accession>A0AA97FD07</accession>
<evidence type="ECO:0000313" key="2">
    <source>
        <dbReference type="Proteomes" id="UP001301797"/>
    </source>
</evidence>